<comment type="function">
    <text evidence="8">Involved in cellular auxin homeostasis by regulating auxin metabolism. Regulates intracellular auxin accumulation at the endoplasmic reticulum and thus auxin availability for nuclear auxin signaling.</text>
</comment>
<keyword evidence="2" id="KW-0813">Transport</keyword>
<comment type="subcellular location">
    <subcellularLocation>
        <location evidence="1">Endoplasmic reticulum membrane</location>
        <topology evidence="1">Multi-pass membrane protein</topology>
    </subcellularLocation>
</comment>
<dbReference type="PANTHER" id="PTHR31651:SF33">
    <property type="entry name" value="PROTEIN PIN-LIKES 1"/>
    <property type="match status" value="1"/>
</dbReference>
<gene>
    <name evidence="11" type="ORF">O6P43_024989</name>
</gene>
<comment type="similarity">
    <text evidence="9">Belongs to the auxin efflux carrier (TC 2.A.69.2) family.</text>
</comment>
<keyword evidence="3 10" id="KW-0812">Transmembrane</keyword>
<dbReference type="Pfam" id="PF03547">
    <property type="entry name" value="Mem_trans"/>
    <property type="match status" value="1"/>
</dbReference>
<dbReference type="InterPro" id="IPR045033">
    <property type="entry name" value="PILS1/3/4/5/7"/>
</dbReference>
<evidence type="ECO:0000256" key="10">
    <source>
        <dbReference type="SAM" id="Phobius"/>
    </source>
</evidence>
<dbReference type="KEGG" id="qsa:O6P43_024989"/>
<dbReference type="PANTHER" id="PTHR31651">
    <property type="match status" value="1"/>
</dbReference>
<proteinExistence type="inferred from homology"/>
<sequence>MTMLWFMPFNVLISFIIGSILGWILLKIIKVPDILRGLVLGCCAAGNLGNILLIIIPAVCKERGSPFGDTDICNAHGLAYASLSMAIGTIYLWLYVYNMVRIAASQRSSASNLEEPKSPEKNSNLSGTTAVPMLPSSELCSKSQDHMDKLELGHQPEPNSKALITVADEKPKKLQTRVKKIVLQVKDIASKYLNLKTLFAPSTVGAILGMIVGVVAPIRKLMIGDTAPLRVIQDSTALLGDAAVPTITLIVGANLPKGLRKSDLKISVIISIIVVRFIILPFTGILVVKAAIHLGLVSGSDPLYQFILLLQFTTPPAINISTITQLFGVGESECSVIFLATYALAPVALTLWSTLYLWLVHN</sequence>
<evidence type="ECO:0000313" key="11">
    <source>
        <dbReference type="EMBL" id="KAJ7953261.1"/>
    </source>
</evidence>
<name>A0AAD7PF34_QUISA</name>
<keyword evidence="7" id="KW-0927">Auxin signaling pathway</keyword>
<feature type="transmembrane region" description="Helical" evidence="10">
    <location>
        <begin position="238"/>
        <end position="256"/>
    </location>
</feature>
<dbReference type="EMBL" id="JARAOO010000010">
    <property type="protein sequence ID" value="KAJ7953261.1"/>
    <property type="molecule type" value="Genomic_DNA"/>
</dbReference>
<evidence type="ECO:0000256" key="7">
    <source>
        <dbReference type="ARBA" id="ARBA00023294"/>
    </source>
</evidence>
<evidence type="ECO:0000256" key="2">
    <source>
        <dbReference type="ARBA" id="ARBA00022448"/>
    </source>
</evidence>
<dbReference type="InterPro" id="IPR004776">
    <property type="entry name" value="Mem_transp_PIN-like"/>
</dbReference>
<keyword evidence="12" id="KW-1185">Reference proteome</keyword>
<evidence type="ECO:0000256" key="9">
    <source>
        <dbReference type="ARBA" id="ARBA00025752"/>
    </source>
</evidence>
<feature type="transmembrane region" description="Helical" evidence="10">
    <location>
        <begin position="78"/>
        <end position="97"/>
    </location>
</feature>
<evidence type="ECO:0000256" key="4">
    <source>
        <dbReference type="ARBA" id="ARBA00022824"/>
    </source>
</evidence>
<dbReference type="GO" id="GO:0009734">
    <property type="term" value="P:auxin-activated signaling pathway"/>
    <property type="evidence" value="ECO:0007669"/>
    <property type="project" value="UniProtKB-KW"/>
</dbReference>
<keyword evidence="5 10" id="KW-1133">Transmembrane helix</keyword>
<evidence type="ECO:0000256" key="5">
    <source>
        <dbReference type="ARBA" id="ARBA00022989"/>
    </source>
</evidence>
<reference evidence="11" key="1">
    <citation type="journal article" date="2023" name="Science">
        <title>Elucidation of the pathway for biosynthesis of saponin adjuvants from the soapbark tree.</title>
        <authorList>
            <person name="Reed J."/>
            <person name="Orme A."/>
            <person name="El-Demerdash A."/>
            <person name="Owen C."/>
            <person name="Martin L.B.B."/>
            <person name="Misra R.C."/>
            <person name="Kikuchi S."/>
            <person name="Rejzek M."/>
            <person name="Martin A.C."/>
            <person name="Harkess A."/>
            <person name="Leebens-Mack J."/>
            <person name="Louveau T."/>
            <person name="Stephenson M.J."/>
            <person name="Osbourn A."/>
        </authorList>
    </citation>
    <scope>NUCLEOTIDE SEQUENCE</scope>
    <source>
        <strain evidence="11">S10</strain>
    </source>
</reference>
<dbReference type="GO" id="GO:0005789">
    <property type="term" value="C:endoplasmic reticulum membrane"/>
    <property type="evidence" value="ECO:0007669"/>
    <property type="project" value="UniProtKB-SubCell"/>
</dbReference>
<evidence type="ECO:0000256" key="6">
    <source>
        <dbReference type="ARBA" id="ARBA00023136"/>
    </source>
</evidence>
<feature type="transmembrane region" description="Helical" evidence="10">
    <location>
        <begin position="268"/>
        <end position="292"/>
    </location>
</feature>
<evidence type="ECO:0000256" key="3">
    <source>
        <dbReference type="ARBA" id="ARBA00022692"/>
    </source>
</evidence>
<comment type="caution">
    <text evidence="11">The sequence shown here is derived from an EMBL/GenBank/DDBJ whole genome shotgun (WGS) entry which is preliminary data.</text>
</comment>
<feature type="transmembrane region" description="Helical" evidence="10">
    <location>
        <begin position="304"/>
        <end position="324"/>
    </location>
</feature>
<dbReference type="AlphaFoldDB" id="A0AAD7PF34"/>
<organism evidence="11 12">
    <name type="scientific">Quillaja saponaria</name>
    <name type="common">Soap bark tree</name>
    <dbReference type="NCBI Taxonomy" id="32244"/>
    <lineage>
        <taxon>Eukaryota</taxon>
        <taxon>Viridiplantae</taxon>
        <taxon>Streptophyta</taxon>
        <taxon>Embryophyta</taxon>
        <taxon>Tracheophyta</taxon>
        <taxon>Spermatophyta</taxon>
        <taxon>Magnoliopsida</taxon>
        <taxon>eudicotyledons</taxon>
        <taxon>Gunneridae</taxon>
        <taxon>Pentapetalae</taxon>
        <taxon>rosids</taxon>
        <taxon>fabids</taxon>
        <taxon>Fabales</taxon>
        <taxon>Quillajaceae</taxon>
        <taxon>Quillaja</taxon>
    </lineage>
</organism>
<accession>A0AAD7PF34</accession>
<feature type="transmembrane region" description="Helical" evidence="10">
    <location>
        <begin position="336"/>
        <end position="359"/>
    </location>
</feature>
<keyword evidence="4" id="KW-0256">Endoplasmic reticulum</keyword>
<evidence type="ECO:0000313" key="12">
    <source>
        <dbReference type="Proteomes" id="UP001163823"/>
    </source>
</evidence>
<dbReference type="Proteomes" id="UP001163823">
    <property type="component" value="Chromosome 10"/>
</dbReference>
<feature type="transmembrane region" description="Helical" evidence="10">
    <location>
        <begin position="6"/>
        <end position="26"/>
    </location>
</feature>
<feature type="transmembrane region" description="Helical" evidence="10">
    <location>
        <begin position="198"/>
        <end position="218"/>
    </location>
</feature>
<evidence type="ECO:0000256" key="1">
    <source>
        <dbReference type="ARBA" id="ARBA00004477"/>
    </source>
</evidence>
<dbReference type="GO" id="GO:0080162">
    <property type="term" value="P:endoplasmic reticulum to cytosol auxin transport"/>
    <property type="evidence" value="ECO:0007669"/>
    <property type="project" value="InterPro"/>
</dbReference>
<keyword evidence="6 10" id="KW-0472">Membrane</keyword>
<protein>
    <submittedName>
        <fullName evidence="11">Auxin efflux carrier family protein</fullName>
    </submittedName>
</protein>
<feature type="transmembrane region" description="Helical" evidence="10">
    <location>
        <begin position="38"/>
        <end position="58"/>
    </location>
</feature>
<evidence type="ECO:0000256" key="8">
    <source>
        <dbReference type="ARBA" id="ARBA00025100"/>
    </source>
</evidence>